<dbReference type="GO" id="GO:0004077">
    <property type="term" value="F:biotin--[biotin carboxyl-carrier protein] ligase activity"/>
    <property type="evidence" value="ECO:0007669"/>
    <property type="project" value="UniProtKB-UniRule"/>
</dbReference>
<sequence length="324" mass="37444">MSKYRDQILQLLAEAQPQYVSGQAIANQLNISRMTVKKVIDQLKSEHVSIDSVHNKGHRLNDYPTVWHKGILQDLLKHQSLIETIETYESVTSTQDIAKHLLIDHSESMLILSDEQTAGKGRFKRPWQSAKGKGIWMTLVLRPNIPFSMLTTFNLFISLAICHTIQQYTDEKVSIKWPNDIYIGNRKVCGFLTEMIANADGIEAVICGIGINVNQQSDDFDTSVPLQATSIRQHRETDVERYIFLRNLIIQIERRYQQFLTEPFSTIKDEYIAVSNIWNRRLRFTEGEKRFYGKVIRIDNDGFLYVLDEQGDIHRLMSADIELP</sequence>
<evidence type="ECO:0000256" key="1">
    <source>
        <dbReference type="ARBA" id="ARBA00022598"/>
    </source>
</evidence>
<dbReference type="CDD" id="cd16442">
    <property type="entry name" value="BPL"/>
    <property type="match status" value="1"/>
</dbReference>
<dbReference type="InterPro" id="IPR045864">
    <property type="entry name" value="aa-tRNA-synth_II/BPL/LPL"/>
</dbReference>
<dbReference type="AlphaFoldDB" id="A0A240C4Z5"/>
<dbReference type="NCBIfam" id="TIGR00121">
    <property type="entry name" value="birA_ligase"/>
    <property type="match status" value="1"/>
</dbReference>
<keyword evidence="2" id="KW-0092">Biotin</keyword>
<evidence type="ECO:0000313" key="7">
    <source>
        <dbReference type="Proteomes" id="UP000652995"/>
    </source>
</evidence>
<keyword evidence="2" id="KW-0238">DNA-binding</keyword>
<evidence type="ECO:0000313" key="4">
    <source>
        <dbReference type="EMBL" id="GGA95604.1"/>
    </source>
</evidence>
<dbReference type="GO" id="GO:0005524">
    <property type="term" value="F:ATP binding"/>
    <property type="evidence" value="ECO:0007669"/>
    <property type="project" value="UniProtKB-UniRule"/>
</dbReference>
<dbReference type="EMBL" id="BMCB01000016">
    <property type="protein sequence ID" value="GGA95604.1"/>
    <property type="molecule type" value="Genomic_DNA"/>
</dbReference>
<dbReference type="EC" id="6.3.4.15" evidence="2"/>
<organism evidence="5 6">
    <name type="scientific">Staphylococcus muscae</name>
    <dbReference type="NCBI Taxonomy" id="1294"/>
    <lineage>
        <taxon>Bacteria</taxon>
        <taxon>Bacillati</taxon>
        <taxon>Bacillota</taxon>
        <taxon>Bacilli</taxon>
        <taxon>Bacillales</taxon>
        <taxon>Staphylococcaceae</taxon>
        <taxon>Staphylococcus</taxon>
    </lineage>
</organism>
<name>A0A240C4Z5_9STAP</name>
<dbReference type="InterPro" id="IPR004408">
    <property type="entry name" value="Biotin_CoA_COase_ligase"/>
</dbReference>
<evidence type="ECO:0000313" key="5">
    <source>
        <dbReference type="EMBL" id="SNW02662.1"/>
    </source>
</evidence>
<evidence type="ECO:0000256" key="2">
    <source>
        <dbReference type="HAMAP-Rule" id="MF_00978"/>
    </source>
</evidence>
<dbReference type="InterPro" id="IPR004143">
    <property type="entry name" value="BPL_LPL_catalytic"/>
</dbReference>
<dbReference type="GO" id="GO:0016740">
    <property type="term" value="F:transferase activity"/>
    <property type="evidence" value="ECO:0007669"/>
    <property type="project" value="UniProtKB-ARBA"/>
</dbReference>
<dbReference type="OrthoDB" id="9807064at2"/>
<dbReference type="GO" id="GO:0003677">
    <property type="term" value="F:DNA binding"/>
    <property type="evidence" value="ECO:0007669"/>
    <property type="project" value="UniProtKB-UniRule"/>
</dbReference>
<accession>A0A240C4Z5</accession>
<dbReference type="Pfam" id="PF08279">
    <property type="entry name" value="HTH_11"/>
    <property type="match status" value="1"/>
</dbReference>
<dbReference type="HAMAP" id="MF_00978">
    <property type="entry name" value="Bifunct_BirA"/>
    <property type="match status" value="1"/>
</dbReference>
<dbReference type="PROSITE" id="PS51733">
    <property type="entry name" value="BPL_LPL_CATALYTIC"/>
    <property type="match status" value="1"/>
</dbReference>
<feature type="DNA-binding region" description="H-T-H motif" evidence="2">
    <location>
        <begin position="22"/>
        <end position="41"/>
    </location>
</feature>
<dbReference type="RefSeq" id="WP_095116954.1">
    <property type="nucleotide sequence ID" value="NZ_BMCB01000016.1"/>
</dbReference>
<reference evidence="4" key="4">
    <citation type="submission" date="2024-05" db="EMBL/GenBank/DDBJ databases">
        <authorList>
            <person name="Sun Q."/>
            <person name="Sedlacek I."/>
        </authorList>
    </citation>
    <scope>NUCLEOTIDE SEQUENCE</scope>
    <source>
        <strain evidence="4">CCM 4175</strain>
    </source>
</reference>
<reference evidence="5 6" key="2">
    <citation type="submission" date="2017-06" db="EMBL/GenBank/DDBJ databases">
        <authorList>
            <consortium name="Pathogen Informatics"/>
        </authorList>
    </citation>
    <scope>NUCLEOTIDE SEQUENCE [LARGE SCALE GENOMIC DNA]</scope>
    <source>
        <strain evidence="5 6">NCTC13833</strain>
    </source>
</reference>
<dbReference type="GO" id="GO:0009249">
    <property type="term" value="P:protein lipoylation"/>
    <property type="evidence" value="ECO:0007669"/>
    <property type="project" value="UniProtKB-ARBA"/>
</dbReference>
<protein>
    <recommendedName>
        <fullName evidence="2">Bifunctional ligase/repressor BirA</fullName>
    </recommendedName>
    <alternativeName>
        <fullName evidence="2">Biotin--[acetyl-CoA-carboxylase] ligase</fullName>
        <ecNumber evidence="2">6.3.4.15</ecNumber>
    </alternativeName>
    <alternativeName>
        <fullName evidence="2">Biotin--protein ligase</fullName>
    </alternativeName>
    <alternativeName>
        <fullName evidence="2">Biotin-[acetyl-CoA carboxylase] synthetase</fullName>
    </alternativeName>
</protein>
<dbReference type="Gene3D" id="1.10.10.10">
    <property type="entry name" value="Winged helix-like DNA-binding domain superfamily/Winged helix DNA-binding domain"/>
    <property type="match status" value="1"/>
</dbReference>
<feature type="domain" description="BPL/LPL catalytic" evidence="3">
    <location>
        <begin position="76"/>
        <end position="260"/>
    </location>
</feature>
<dbReference type="KEGG" id="smus:C7J88_02675"/>
<dbReference type="SUPFAM" id="SSF46785">
    <property type="entry name" value="Winged helix' DNA-binding domain"/>
    <property type="match status" value="1"/>
</dbReference>
<proteinExistence type="inferred from homology"/>
<dbReference type="Gene3D" id="3.30.930.10">
    <property type="entry name" value="Bira Bifunctional Protein, Domain 2"/>
    <property type="match status" value="1"/>
</dbReference>
<comment type="similarity">
    <text evidence="2">Belongs to the biotin--protein ligase family.</text>
</comment>
<gene>
    <name evidence="2 5" type="primary">birA</name>
    <name evidence="4" type="ORF">GCM10007183_19730</name>
    <name evidence="5" type="ORF">SAMEA4412661_01191</name>
</gene>
<comment type="caution">
    <text evidence="2">Lacks conserved residue(s) required for the propagation of feature annotation.</text>
</comment>
<dbReference type="InterPro" id="IPR008988">
    <property type="entry name" value="Transcriptional_repressor_C"/>
</dbReference>
<dbReference type="GO" id="GO:0006355">
    <property type="term" value="P:regulation of DNA-templated transcription"/>
    <property type="evidence" value="ECO:0007669"/>
    <property type="project" value="UniProtKB-UniRule"/>
</dbReference>
<dbReference type="PANTHER" id="PTHR12835:SF5">
    <property type="entry name" value="BIOTIN--PROTEIN LIGASE"/>
    <property type="match status" value="1"/>
</dbReference>
<evidence type="ECO:0000313" key="6">
    <source>
        <dbReference type="Proteomes" id="UP000243706"/>
    </source>
</evidence>
<dbReference type="EMBL" id="LT906464">
    <property type="protein sequence ID" value="SNW02662.1"/>
    <property type="molecule type" value="Genomic_DNA"/>
</dbReference>
<keyword evidence="2" id="KW-0678">Repressor</keyword>
<keyword evidence="2" id="KW-0805">Transcription regulation</keyword>
<dbReference type="InterPro" id="IPR030855">
    <property type="entry name" value="Bifunct_BirA"/>
</dbReference>
<dbReference type="GO" id="GO:0005737">
    <property type="term" value="C:cytoplasm"/>
    <property type="evidence" value="ECO:0007669"/>
    <property type="project" value="TreeGrafter"/>
</dbReference>
<dbReference type="Gene3D" id="2.30.30.100">
    <property type="match status" value="1"/>
</dbReference>
<feature type="binding site" evidence="2">
    <location>
        <position position="187"/>
    </location>
    <ligand>
        <name>biotin</name>
        <dbReference type="ChEBI" id="CHEBI:57586"/>
    </ligand>
</feature>
<evidence type="ECO:0000259" key="3">
    <source>
        <dbReference type="PROSITE" id="PS51733"/>
    </source>
</evidence>
<reference evidence="4" key="1">
    <citation type="journal article" date="2014" name="Int. J. Syst. Evol. Microbiol.">
        <title>Complete genome of a new Firmicutes species belonging to the dominant human colonic microbiota ('Ruminococcus bicirculans') reveals two chromosomes and a selective capacity to utilize plant glucans.</title>
        <authorList>
            <consortium name="NISC Comparative Sequencing Program"/>
            <person name="Wegmann U."/>
            <person name="Louis P."/>
            <person name="Goesmann A."/>
            <person name="Henrissat B."/>
            <person name="Duncan S.H."/>
            <person name="Flint H.J."/>
        </authorList>
    </citation>
    <scope>NUCLEOTIDE SEQUENCE</scope>
    <source>
        <strain evidence="4">CCM 4175</strain>
    </source>
</reference>
<dbReference type="SUPFAM" id="SSF55681">
    <property type="entry name" value="Class II aaRS and biotin synthetases"/>
    <property type="match status" value="1"/>
</dbReference>
<reference evidence="7" key="3">
    <citation type="journal article" date="2019" name="Int. J. Syst. Evol. Microbiol.">
        <title>The Global Catalogue of Microorganisms (GCM) 10K type strain sequencing project: providing services to taxonomists for standard genome sequencing and annotation.</title>
        <authorList>
            <consortium name="The Broad Institute Genomics Platform"/>
            <consortium name="The Broad Institute Genome Sequencing Center for Infectious Disease"/>
            <person name="Wu L."/>
            <person name="Ma J."/>
        </authorList>
    </citation>
    <scope>NUCLEOTIDE SEQUENCE [LARGE SCALE GENOMIC DNA]</scope>
    <source>
        <strain evidence="7">CCM 4175</strain>
    </source>
</reference>
<dbReference type="PANTHER" id="PTHR12835">
    <property type="entry name" value="BIOTIN PROTEIN LIGASE"/>
    <property type="match status" value="1"/>
</dbReference>
<keyword evidence="7" id="KW-1185">Reference proteome</keyword>
<comment type="function">
    <text evidence="2">Acts both as a biotin--[acetyl-CoA-carboxylase] ligase and a repressor.</text>
</comment>
<keyword evidence="2" id="KW-0067">ATP-binding</keyword>
<keyword evidence="2" id="KW-0804">Transcription</keyword>
<dbReference type="InterPro" id="IPR013196">
    <property type="entry name" value="HTH_11"/>
</dbReference>
<dbReference type="Pfam" id="PF03099">
    <property type="entry name" value="BPL_LplA_LipB"/>
    <property type="match status" value="1"/>
</dbReference>
<keyword evidence="1 2" id="KW-0436">Ligase</keyword>
<comment type="catalytic activity">
    <reaction evidence="2">
        <text>biotin + L-lysyl-[protein] + ATP = N(6)-biotinyl-L-lysyl-[protein] + AMP + diphosphate + H(+)</text>
        <dbReference type="Rhea" id="RHEA:11756"/>
        <dbReference type="Rhea" id="RHEA-COMP:9752"/>
        <dbReference type="Rhea" id="RHEA-COMP:10505"/>
        <dbReference type="ChEBI" id="CHEBI:15378"/>
        <dbReference type="ChEBI" id="CHEBI:29969"/>
        <dbReference type="ChEBI" id="CHEBI:30616"/>
        <dbReference type="ChEBI" id="CHEBI:33019"/>
        <dbReference type="ChEBI" id="CHEBI:57586"/>
        <dbReference type="ChEBI" id="CHEBI:83144"/>
        <dbReference type="ChEBI" id="CHEBI:456215"/>
        <dbReference type="EC" id="6.3.4.15"/>
    </reaction>
</comment>
<dbReference type="SUPFAM" id="SSF50037">
    <property type="entry name" value="C-terminal domain of transcriptional repressors"/>
    <property type="match status" value="1"/>
</dbReference>
<keyword evidence="2" id="KW-0547">Nucleotide-binding</keyword>
<feature type="binding site" evidence="2">
    <location>
        <position position="116"/>
    </location>
    <ligand>
        <name>biotin</name>
        <dbReference type="ChEBI" id="CHEBI:57586"/>
    </ligand>
</feature>
<dbReference type="Proteomes" id="UP000652995">
    <property type="component" value="Unassembled WGS sequence"/>
</dbReference>
<dbReference type="InterPro" id="IPR036390">
    <property type="entry name" value="WH_DNA-bd_sf"/>
</dbReference>
<dbReference type="Proteomes" id="UP000243706">
    <property type="component" value="Chromosome 1"/>
</dbReference>
<dbReference type="InterPro" id="IPR036388">
    <property type="entry name" value="WH-like_DNA-bd_sf"/>
</dbReference>